<evidence type="ECO:0000313" key="25">
    <source>
        <dbReference type="EMBL" id="AXB49215.1"/>
    </source>
</evidence>
<feature type="glycosylation site" description="N-linked (GlcNAc...) asparagine; by host" evidence="23">
    <location>
        <position position="125"/>
    </location>
</feature>
<evidence type="ECO:0000313" key="26">
    <source>
        <dbReference type="Proteomes" id="UP000501628"/>
    </source>
</evidence>
<feature type="topological domain" description="Cytoplasmic" evidence="23">
    <location>
        <begin position="472"/>
        <end position="512"/>
    </location>
</feature>
<keyword evidence="13 23" id="KW-1043">Host membrane</keyword>
<evidence type="ECO:0000256" key="4">
    <source>
        <dbReference type="ARBA" id="ARBA00022581"/>
    </source>
</evidence>
<evidence type="ECO:0000256" key="24">
    <source>
        <dbReference type="PIRNR" id="PIRNR004028"/>
    </source>
</evidence>
<feature type="binding site" evidence="23">
    <location>
        <position position="57"/>
    </location>
    <ligand>
        <name>Zn(2+)</name>
        <dbReference type="ChEBI" id="CHEBI:29105"/>
        <label>1</label>
    </ligand>
</feature>
<comment type="subunit">
    <molecule>Stable signal peptide</molecule>
    <text evidence="23">Interacts with glycoprotein G2. Part of the GP complex (GP-C) together with glycoprotein G1 and glycoprotein G2. The GP-complex interacts with protein Z, which interacts with ribonucleocapsid; these interactions may induce virion budding.</text>
</comment>
<comment type="PTM">
    <molecule>Pre-glycoprotein polyprotein GP complex</molecule>
    <text evidence="23">Specific enzymatic cleavages in vivo yield mature proteins. GP-C polyprotein is cleaved in the endoplasmic reticulum by the host protease MBTPS1. Only cleaved glycoprotein is incorporated into virions.</text>
</comment>
<sequence length="512" mass="58442">MGQVIGFFQSIPEIINEAINIALICVSLIAILKGLVNIWRCGLLQLIGFLLLSGRSCAIDVGRNLVLQDVSLNFTHFFGEMPSSCTLNNTHHYFKGPNGTTWGIEMTLTNQSVLNSTSSRRIFTNQFLNVSNCAVNFPKEEMHILSWLLETMHLELMKPGISLHPGLCSNESGLLIQYNITKTKYNSHSIQKVILGLAKLLGSSKRLWYDTCEKADCQFDTLGGIHCNYSNCKVHTTYNYLILKNTTWENHCEYNHLNTIHLLMSSAGQSYISRKLMAFLSWTLSDSEGHDMPGGYCLEQWAVIWAGIKCFGNAAVAKCNQNHDSEFCDMLRLFDYNKNAIKTLRMEVKDKINLMSETINALISDNLLMKNKLRELMNIPYCNYTKFWFINHTRTGTHSLPRCWLVKNGSYLNETEFRNDWLLESDHLFSEILNKEYEERQGKTPLGLIDICFWSTVFYVTTLFMHLIGFPTHRHIVGQGCPLPHRITSSGVCSCGYYNIPNKPTVWSRDTN</sequence>
<feature type="initiator methionine" description="Removed; by host" evidence="23">
    <location>
        <position position="1"/>
    </location>
</feature>
<feature type="chain" id="PRO_5023466145" description="Stable signal peptide" evidence="23">
    <location>
        <begin position="2"/>
        <end position="58"/>
    </location>
</feature>
<keyword evidence="1 23" id="KW-1168">Fusion of virus membrane with host membrane</keyword>
<evidence type="ECO:0000256" key="1">
    <source>
        <dbReference type="ARBA" id="ARBA00022506"/>
    </source>
</evidence>
<feature type="binding site" evidence="23">
    <location>
        <position position="495"/>
    </location>
    <ligand>
        <name>Zn(2+)</name>
        <dbReference type="ChEBI" id="CHEBI:29105"/>
        <label>1</label>
    </ligand>
</feature>
<keyword evidence="26" id="KW-1185">Reference proteome</keyword>
<feature type="disulfide bond" evidence="23">
    <location>
        <begin position="297"/>
        <end position="310"/>
    </location>
</feature>
<comment type="subunit">
    <molecule>Glycoprotein G2</molecule>
    <text evidence="23">Homotrimer. Interacts with the stable signal peptide. In pre-fusion state, G2 homotrimers bind G1 homotrimers via ionic interactions. Part of the GP complex (GP-C) together with glycoprotein G1 and the stable signal peptide. Acidification in the endosome triggers rearrangements, which ultimately leads to a 6 helix bundle formed by the two heptad repeat domains (HR1 and HR2) in post-fusion state. The GP-complex interacts with protein Z, which interacts with ribonucleocapsid; these interactions may induce virion budding.</text>
</comment>
<keyword evidence="21 23" id="KW-0449">Lipoprotein</keyword>
<keyword evidence="15 23" id="KW-1164">Virus endocytosis by host</keyword>
<feature type="lipid moiety-binding region" description="N-myristoyl glycine; by host" evidence="23">
    <location>
        <position position="2"/>
    </location>
</feature>
<name>A0A2Z5DEF6_9VIRU</name>
<keyword evidence="18 23" id="KW-1015">Disulfide bond</keyword>
<evidence type="ECO:0000256" key="6">
    <source>
        <dbReference type="ARBA" id="ARBA00022692"/>
    </source>
</evidence>
<feature type="glycosylation site" description="N-linked (GlcNAc...) asparagine; by host" evidence="23">
    <location>
        <position position="413"/>
    </location>
</feature>
<evidence type="ECO:0000256" key="3">
    <source>
        <dbReference type="ARBA" id="ARBA00022511"/>
    </source>
</evidence>
<accession>A0A2Z5DEF6</accession>
<gene>
    <name evidence="23" type="primary">GPC</name>
</gene>
<dbReference type="GO" id="GO:0019031">
    <property type="term" value="C:viral envelope"/>
    <property type="evidence" value="ECO:0007669"/>
    <property type="project" value="UniProtKB-UniRule"/>
</dbReference>
<keyword evidence="22 23" id="KW-1160">Virus entry into host cell</keyword>
<keyword evidence="11 23" id="KW-0862">Zinc</keyword>
<comment type="PTM">
    <molecule>Stable signal peptide</molecule>
    <text evidence="23">The SSP remains stably associated with the GP complex following cleavage by signal peptidase and plays crucial roles in the trafficking of GP through the secretory pathway.</text>
</comment>
<keyword evidence="9 23" id="KW-1161">Viral attachment to host cell</keyword>
<dbReference type="PIRSF" id="PIRSF004028">
    <property type="entry name" value="GPC_ArenaV"/>
    <property type="match status" value="1"/>
</dbReference>
<organism evidence="25 26">
    <name type="scientific">Xapuri virus</name>
    <dbReference type="NCBI Taxonomy" id="2267561"/>
    <lineage>
        <taxon>Viruses</taxon>
        <taxon>Riboviria</taxon>
        <taxon>Orthornavirae</taxon>
        <taxon>Negarnaviricota</taxon>
        <taxon>Polyploviricotina</taxon>
        <taxon>Bunyaviricetes</taxon>
        <taxon>Hareavirales</taxon>
        <taxon>Arenaviridae</taxon>
        <taxon>Mammarenavirus</taxon>
        <taxon>Mammarenavirus xapuriense</taxon>
    </lineage>
</organism>
<keyword evidence="3 23" id="KW-1032">Host cell membrane</keyword>
<keyword evidence="20 23" id="KW-1038">Host endoplasmic reticulum</keyword>
<comment type="PTM">
    <molecule>Stable signal peptide</molecule>
    <text evidence="23">Myristoylation is necessary for GP2-mediated fusion activity.</text>
</comment>
<evidence type="ECO:0000256" key="23">
    <source>
        <dbReference type="HAMAP-Rule" id="MF_04084"/>
    </source>
</evidence>
<keyword evidence="5 23" id="KW-1162">Viral penetration into host cytoplasm</keyword>
<feature type="chain" id="PRO_5023466143" description="Pre-glycoprotein polyprotein GP complex" evidence="23">
    <location>
        <begin position="2"/>
        <end position="512"/>
    </location>
</feature>
<evidence type="ECO:0000256" key="9">
    <source>
        <dbReference type="ARBA" id="ARBA00022804"/>
    </source>
</evidence>
<comment type="function">
    <molecule>Glycoprotein G1</molecule>
    <text evidence="23">Forms the virion spikes together with glycoprotein G2. The glycoprotein spike trimers are connected to the underlying matrix. Interacts with the host receptor leading to virus endocytosis.</text>
</comment>
<evidence type="ECO:0000256" key="13">
    <source>
        <dbReference type="ARBA" id="ARBA00022870"/>
    </source>
</evidence>
<feature type="region of interest" description="HR1" evidence="23">
    <location>
        <begin position="313"/>
        <end position="381"/>
    </location>
</feature>
<feature type="site" description="Cleavage; by host MBTPS1" evidence="23">
    <location>
        <begin position="277"/>
        <end position="278"/>
    </location>
</feature>
<comment type="function">
    <molecule>Glycoprotein G2</molecule>
    <text evidence="23">Forms the virion spikes together with glycoprotein G1. The glycoprotein spike trimers are connected to the underlying matrix. Class I viral fusion protein that directs fusion of viral and host endosomal membranes, leading to delivery of the nucleocapsid into the cytoplasm. Membrane fusion is mediated by irreversible conformational changes induced by acidification.</text>
</comment>
<keyword evidence="10 23" id="KW-1040">Host Golgi apparatus</keyword>
<feature type="binding site" evidence="23">
    <location>
        <position position="481"/>
    </location>
    <ligand>
        <name>Zn(2+)</name>
        <dbReference type="ChEBI" id="CHEBI:29105"/>
        <label>2</label>
    </ligand>
</feature>
<keyword evidence="16 23" id="KW-1133">Transmembrane helix</keyword>
<dbReference type="InterPro" id="IPR043015">
    <property type="entry name" value="Arena_glycoprot_zinc-bd"/>
</dbReference>
<feature type="glycosylation site" description="N-linked (GlcNAc...) asparagine; by host" evidence="23">
    <location>
        <position position="110"/>
    </location>
</feature>
<evidence type="ECO:0000256" key="22">
    <source>
        <dbReference type="ARBA" id="ARBA00023296"/>
    </source>
</evidence>
<feature type="disulfide bond" evidence="23">
    <location>
        <begin position="319"/>
        <end position="328"/>
    </location>
</feature>
<feature type="region of interest" description="Fusion" evidence="23">
    <location>
        <begin position="276"/>
        <end position="312"/>
    </location>
</feature>
<dbReference type="GO" id="GO:0046872">
    <property type="term" value="F:metal ion binding"/>
    <property type="evidence" value="ECO:0007669"/>
    <property type="project" value="UniProtKB-KW"/>
</dbReference>
<comment type="similarity">
    <text evidence="23 24">Belongs to the arenaviridae GPC protein family.</text>
</comment>
<evidence type="ECO:0000256" key="19">
    <source>
        <dbReference type="ARBA" id="ARBA00023180"/>
    </source>
</evidence>
<evidence type="ECO:0000256" key="16">
    <source>
        <dbReference type="ARBA" id="ARBA00022989"/>
    </source>
</evidence>
<evidence type="ECO:0000256" key="18">
    <source>
        <dbReference type="ARBA" id="ARBA00023157"/>
    </source>
</evidence>
<feature type="binding site" evidence="23">
    <location>
        <position position="475"/>
    </location>
    <ligand>
        <name>Zn(2+)</name>
        <dbReference type="ChEBI" id="CHEBI:29105"/>
        <label>2</label>
    </ligand>
</feature>
<keyword evidence="2 23" id="KW-1170">Fusion of virus membrane with host endosomal membrane</keyword>
<evidence type="ECO:0000256" key="8">
    <source>
        <dbReference type="ARBA" id="ARBA00022723"/>
    </source>
</evidence>
<comment type="domain">
    <molecule>Stable signal peptide</molecule>
    <text evidence="23">The N-terminus is localized at the extracellular side of the GP-C, with a part embedded in the membrane probably.</text>
</comment>
<feature type="glycosylation site" description="N-linked (GlcNAc...) asparagine; by host" evidence="23">
    <location>
        <position position="383"/>
    </location>
</feature>
<proteinExistence type="inferred from homology"/>
<feature type="glycosylation site" description="N-linked (GlcNAc...) asparagine; by host" evidence="23">
    <location>
        <position position="88"/>
    </location>
</feature>
<comment type="subcellular location">
    <molecule>Stable signal peptide</molecule>
    <subcellularLocation>
        <location evidence="23">Virion membrane</location>
        <topology evidence="23">Single-pass type II membrane protein</topology>
    </subcellularLocation>
    <subcellularLocation>
        <location evidence="23">Host endoplasmic reticulum membrane</location>
        <topology evidence="23">Single-pass type II membrane protein</topology>
    </subcellularLocation>
    <subcellularLocation>
        <location evidence="23">Host Golgi apparatus membrane</location>
        <topology evidence="23">Single-pass type II membrane protein</topology>
    </subcellularLocation>
    <subcellularLocation>
        <location evidence="23">Host cell membrane</location>
        <topology evidence="23">Single-pass type II membrane protein</topology>
    </subcellularLocation>
</comment>
<comment type="subcellular location">
    <molecule>Glycoprotein G2</molecule>
    <subcellularLocation>
        <location evidence="23">Virion membrane</location>
        <topology evidence="23">Single-pass membrane protein</topology>
    </subcellularLocation>
    <subcellularLocation>
        <location evidence="23">Host endoplasmic reticulum membrane</location>
        <topology evidence="23">Single-pass membrane protein</topology>
    </subcellularLocation>
    <subcellularLocation>
        <location evidence="23">Host Golgi apparatus membrane</location>
        <topology evidence="23">Single-pass membrane protein</topology>
    </subcellularLocation>
    <subcellularLocation>
        <location evidence="23">Host cell membrane</location>
        <topology evidence="23">Single-pass membrane protein</topology>
    </subcellularLocation>
    <text evidence="23">Binding to the stable signal peptide masks endogenous ER localization signals in the cytoplasmic domain of G2 to ensure that only the fully assembled, tripartite GP complex is transported for virion assembly.</text>
</comment>
<dbReference type="Pfam" id="PF00798">
    <property type="entry name" value="Arena_glycoprot"/>
    <property type="match status" value="1"/>
</dbReference>
<evidence type="ECO:0000256" key="12">
    <source>
        <dbReference type="ARBA" id="ARBA00022844"/>
    </source>
</evidence>
<comment type="caution">
    <text evidence="23">Lacks conserved residue(s) required for the propagation of feature annotation.</text>
</comment>
<feature type="glycosylation site" description="N-linked (GlcNAc...) asparagine; by host" evidence="23">
    <location>
        <position position="98"/>
    </location>
</feature>
<evidence type="ECO:0000256" key="11">
    <source>
        <dbReference type="ARBA" id="ARBA00022833"/>
    </source>
</evidence>
<keyword evidence="14 23" id="KW-0261">Viral envelope protein</keyword>
<keyword evidence="12 23" id="KW-0946">Virion</keyword>
<dbReference type="Gene3D" id="2.20.28.180">
    <property type="entry name" value="Arenavirus glycoprotein, zinc binding domain"/>
    <property type="match status" value="1"/>
</dbReference>
<dbReference type="HAMAP" id="MF_04084">
    <property type="entry name" value="ARENA_GPC"/>
    <property type="match status" value="1"/>
</dbReference>
<feature type="glycosylation site" description="N-linked (GlcNAc...) asparagine; by host" evidence="23">
    <location>
        <position position="408"/>
    </location>
</feature>
<dbReference type="EMBL" id="MG976578">
    <property type="protein sequence ID" value="AXB49215.1"/>
    <property type="molecule type" value="Genomic_RNA"/>
</dbReference>
<dbReference type="GO" id="GO:0016020">
    <property type="term" value="C:membrane"/>
    <property type="evidence" value="ECO:0007669"/>
    <property type="project" value="UniProtKB-UniRule"/>
</dbReference>
<comment type="function">
    <molecule>Stable signal peptide</molecule>
    <text evidence="23">Functions as a cleaved signal peptide that is retained as the third component of the GP complex (GP-C). Helps to stabilize the spike complex in its native conformation. The SSP is required for efficient glycoprotein expression, post-translational maturation cleavage of G1 and G2, glycoprotein transport to the cell surface plasma membrane, formation of infectious virus particles, and acid pH-dependent glycoprotein-mediated cell fusion.</text>
</comment>
<dbReference type="Proteomes" id="UP000501628">
    <property type="component" value="Genome"/>
</dbReference>
<keyword evidence="6 23" id="KW-0812">Transmembrane</keyword>
<evidence type="ECO:0000256" key="21">
    <source>
        <dbReference type="ARBA" id="ARBA00023288"/>
    </source>
</evidence>
<feature type="glycosylation site" description="N-linked (GlcNAc...) asparagine; by host" evidence="23">
    <location>
        <position position="245"/>
    </location>
</feature>
<dbReference type="GO" id="GO:0020002">
    <property type="term" value="C:host cell plasma membrane"/>
    <property type="evidence" value="ECO:0007669"/>
    <property type="project" value="UniProtKB-SubCell"/>
</dbReference>
<dbReference type="GO" id="GO:0019062">
    <property type="term" value="P:virion attachment to host cell"/>
    <property type="evidence" value="ECO:0007669"/>
    <property type="project" value="UniProtKB-UniRule"/>
</dbReference>
<comment type="subcellular location">
    <molecule>Glycoprotein G1</molecule>
    <subcellularLocation>
        <location evidence="23">Virion membrane</location>
        <topology evidence="23">Peripheral membrane protein</topology>
    </subcellularLocation>
    <subcellularLocation>
        <location evidence="23">Host endoplasmic reticulum membrane</location>
        <topology evidence="23">Peripheral membrane protein</topology>
    </subcellularLocation>
    <subcellularLocation>
        <location evidence="23">Host Golgi apparatus membrane</location>
        <topology evidence="23">Peripheral membrane protein</topology>
    </subcellularLocation>
    <subcellularLocation>
        <location evidence="23">Host cell membrane</location>
        <topology evidence="23">Peripheral membrane protein</topology>
    </subcellularLocation>
</comment>
<comment type="subunit">
    <molecule>Glycoprotein G1</molecule>
    <text evidence="23">Homotrimer; disulfide-linked. In pre-fusion state, G1 homotrimers bind G2 homotrimers via ionic interactions. Part of the GP complex (GP-C) together with glycoprotein G2 and the stable signal peptide. The GP-complex interacts with protein Z, which interacts with ribonucleocapsid; these interactions may induce virion budding.</text>
</comment>
<reference evidence="25 26" key="1">
    <citation type="journal article" date="2018" name="Emerg. Microbes Infect.">
        <title>Xapuri virus, a novel mammarenavirus: natural reassortment and increased diversity between New World viruses.</title>
        <authorList>
            <person name="Fernandes J."/>
            <person name="Guterres A."/>
            <person name="de Oliveira R.C."/>
            <person name="Chamberlain J."/>
            <person name="Lewandowski K."/>
            <person name="Teixeira B.R."/>
            <person name="Coelho T.A."/>
            <person name="Crisostomo C.F."/>
            <person name="Bonvicino C.R."/>
            <person name="D'Andrea P.S."/>
            <person name="Hewson R."/>
            <person name="de Lemos E.R."/>
        </authorList>
    </citation>
    <scope>NUCLEOTIDE SEQUENCE [LARGE SCALE GENOMIC DNA]</scope>
    <source>
        <strain evidence="25 26">LBCE 19881</strain>
    </source>
</reference>
<evidence type="ECO:0000256" key="7">
    <source>
        <dbReference type="ARBA" id="ARBA00022707"/>
    </source>
</evidence>
<keyword evidence="4 23" id="KW-0945">Host-virus interaction</keyword>
<feature type="site" description="Cleavage; by host signal peptidase" evidence="23">
    <location>
        <begin position="58"/>
        <end position="59"/>
    </location>
</feature>
<evidence type="ECO:0000256" key="5">
    <source>
        <dbReference type="ARBA" id="ARBA00022595"/>
    </source>
</evidence>
<evidence type="ECO:0000256" key="10">
    <source>
        <dbReference type="ARBA" id="ARBA00022812"/>
    </source>
</evidence>
<dbReference type="GO" id="GO:0039654">
    <property type="term" value="P:fusion of virus membrane with host endosome membrane"/>
    <property type="evidence" value="ECO:0007669"/>
    <property type="project" value="UniProtKB-UniRule"/>
</dbReference>
<feature type="region of interest" description="HR2" evidence="23">
    <location>
        <begin position="386"/>
        <end position="449"/>
    </location>
</feature>
<dbReference type="GO" id="GO:0044167">
    <property type="term" value="C:host cell endoplasmic reticulum membrane"/>
    <property type="evidence" value="ECO:0007669"/>
    <property type="project" value="UniProtKB-SubCell"/>
</dbReference>
<feature type="topological domain" description="Cytoplasmic" evidence="23">
    <location>
        <begin position="34"/>
        <end position="58"/>
    </location>
</feature>
<evidence type="ECO:0000256" key="15">
    <source>
        <dbReference type="ARBA" id="ARBA00022890"/>
    </source>
</evidence>
<keyword evidence="7 23" id="KW-0519">Myristate</keyword>
<evidence type="ECO:0000256" key="20">
    <source>
        <dbReference type="ARBA" id="ARBA00023184"/>
    </source>
</evidence>
<feature type="glycosylation site" description="N-linked (GlcNAc...) asparagine; by host" evidence="23">
    <location>
        <position position="179"/>
    </location>
</feature>
<protein>
    <recommendedName>
        <fullName evidence="23">Pre-glycoprotein polyprotein GP complex</fullName>
        <shortName evidence="23">Pre-GP-C</shortName>
    </recommendedName>
    <component>
        <recommendedName>
            <fullName evidence="23">Stable signal peptide</fullName>
            <shortName evidence="23">SSP</shortName>
        </recommendedName>
    </component>
    <component>
        <recommendedName>
            <fullName evidence="23">Glycoprotein G1</fullName>
            <shortName evidence="23">GP1</shortName>
        </recommendedName>
    </component>
    <component>
        <recommendedName>
            <fullName evidence="23">Glycoprotein G2</fullName>
            <shortName evidence="23">GP2</shortName>
        </recommendedName>
    </component>
</protein>
<feature type="chain" id="PRO_5023466144" description="Glycoprotein G2" evidence="23">
    <location>
        <begin position="278"/>
        <end position="512"/>
    </location>
</feature>
<dbReference type="GO" id="GO:0044178">
    <property type="term" value="C:host cell Golgi membrane"/>
    <property type="evidence" value="ECO:0007669"/>
    <property type="project" value="UniProtKB-SubCell"/>
</dbReference>
<keyword evidence="8 23" id="KW-0479">Metal-binding</keyword>
<evidence type="ECO:0000256" key="2">
    <source>
        <dbReference type="ARBA" id="ARBA00022510"/>
    </source>
</evidence>
<evidence type="ECO:0000256" key="17">
    <source>
        <dbReference type="ARBA" id="ARBA00023136"/>
    </source>
</evidence>
<keyword evidence="19 23" id="KW-0325">Glycoprotein</keyword>
<feature type="disulfide bond" evidence="23">
    <location>
        <begin position="382"/>
        <end position="403"/>
    </location>
</feature>
<feature type="binding site" evidence="23">
    <location>
        <position position="485"/>
    </location>
    <ligand>
        <name>Zn(2+)</name>
        <dbReference type="ChEBI" id="CHEBI:29105"/>
        <label>1</label>
    </ligand>
</feature>
<feature type="binding site" evidence="23">
    <location>
        <position position="493"/>
    </location>
    <ligand>
        <name>Zn(2+)</name>
        <dbReference type="ChEBI" id="CHEBI:29105"/>
        <label>1</label>
    </ligand>
</feature>
<feature type="glycosylation site" description="N-linked (GlcNAc...) asparagine; by host" evidence="23">
    <location>
        <position position="391"/>
    </location>
</feature>
<evidence type="ECO:0000256" key="14">
    <source>
        <dbReference type="ARBA" id="ARBA00022879"/>
    </source>
</evidence>
<dbReference type="InterPro" id="IPR001535">
    <property type="entry name" value="Arena_glycoprot"/>
</dbReference>
<feature type="binding site" evidence="23">
    <location>
        <position position="473"/>
    </location>
    <ligand>
        <name>Zn(2+)</name>
        <dbReference type="ChEBI" id="CHEBI:29105"/>
        <label>2</label>
    </ligand>
</feature>
<keyword evidence="17 23" id="KW-0472">Membrane</keyword>
<dbReference type="GO" id="GO:0019065">
    <property type="term" value="P:receptor-mediated endocytosis of virus by host cell"/>
    <property type="evidence" value="ECO:0007669"/>
    <property type="project" value="UniProtKB-UniRule"/>
</dbReference>
<dbReference type="GO" id="GO:0055036">
    <property type="term" value="C:virion membrane"/>
    <property type="evidence" value="ECO:0007669"/>
    <property type="project" value="UniProtKB-SubCell"/>
</dbReference>
<dbReference type="Gene3D" id="6.10.140.1590">
    <property type="match status" value="1"/>
</dbReference>
<comment type="domain">
    <molecule>Glycoprotein G2</molecule>
    <text evidence="23">Contains 1 fusion peptide at the N-terminus, 2 heptad repeats domains HR1 and HR2 and, at the C-terminus, a cytoplasmic domain that plays a role in ER location. Also contains a zinc-binding domain that allows SSP retention in the GPC complex by accepting a cysteine from SSP as the fourth ligand.</text>
</comment>
<feature type="topological domain" description="Extracellular" evidence="23">
    <location>
        <begin position="2"/>
        <end position="17"/>
    </location>
</feature>